<protein>
    <submittedName>
        <fullName evidence="2">Uncharacterized protein</fullName>
    </submittedName>
</protein>
<reference evidence="2 3" key="1">
    <citation type="submission" date="2021-06" db="EMBL/GenBank/DDBJ databases">
        <authorList>
            <person name="Palmer J.M."/>
        </authorList>
    </citation>
    <scope>NUCLEOTIDE SEQUENCE [LARGE SCALE GENOMIC DNA]</scope>
    <source>
        <strain evidence="2 3">XR_2019</strain>
        <tissue evidence="2">Muscle</tissue>
    </source>
</reference>
<keyword evidence="1" id="KW-0812">Transmembrane</keyword>
<gene>
    <name evidence="2" type="ORF">XENORESO_004405</name>
</gene>
<feature type="transmembrane region" description="Helical" evidence="1">
    <location>
        <begin position="29"/>
        <end position="49"/>
    </location>
</feature>
<evidence type="ECO:0000313" key="3">
    <source>
        <dbReference type="Proteomes" id="UP001444071"/>
    </source>
</evidence>
<dbReference type="Proteomes" id="UP001444071">
    <property type="component" value="Unassembled WGS sequence"/>
</dbReference>
<evidence type="ECO:0000256" key="1">
    <source>
        <dbReference type="SAM" id="Phobius"/>
    </source>
</evidence>
<evidence type="ECO:0000313" key="2">
    <source>
        <dbReference type="EMBL" id="MEQ2257891.1"/>
    </source>
</evidence>
<organism evidence="2 3">
    <name type="scientific">Xenotaenia resolanae</name>
    <dbReference type="NCBI Taxonomy" id="208358"/>
    <lineage>
        <taxon>Eukaryota</taxon>
        <taxon>Metazoa</taxon>
        <taxon>Chordata</taxon>
        <taxon>Craniata</taxon>
        <taxon>Vertebrata</taxon>
        <taxon>Euteleostomi</taxon>
        <taxon>Actinopterygii</taxon>
        <taxon>Neopterygii</taxon>
        <taxon>Teleostei</taxon>
        <taxon>Neoteleostei</taxon>
        <taxon>Acanthomorphata</taxon>
        <taxon>Ovalentaria</taxon>
        <taxon>Atherinomorphae</taxon>
        <taxon>Cyprinodontiformes</taxon>
        <taxon>Goodeidae</taxon>
        <taxon>Xenotaenia</taxon>
    </lineage>
</organism>
<dbReference type="EMBL" id="JAHRIM010000019">
    <property type="protein sequence ID" value="MEQ2257891.1"/>
    <property type="molecule type" value="Genomic_DNA"/>
</dbReference>
<sequence length="189" mass="21197">MDTRCFPGLDKDGKKCLSIRPSFLLVSHLHFFLSYVSFSPSFLSCLFFVPPCLLPSFPPSFVSLFSLSTSIPIVTSVSLLASSLPCVLLSILVFHSFHSFSLFPASLPHVQFFLTSYMSLFKSFVPFLSLCPSVVPPFLVLPCFIPFIFSFPSWVLHSYPLSFFPSFLLFFPPCYLRVPTLNPAHCGKV</sequence>
<feature type="transmembrane region" description="Helical" evidence="1">
    <location>
        <begin position="161"/>
        <end position="178"/>
    </location>
</feature>
<keyword evidence="1" id="KW-0472">Membrane</keyword>
<comment type="caution">
    <text evidence="2">The sequence shown here is derived from an EMBL/GenBank/DDBJ whole genome shotgun (WGS) entry which is preliminary data.</text>
</comment>
<proteinExistence type="predicted"/>
<feature type="transmembrane region" description="Helical" evidence="1">
    <location>
        <begin position="127"/>
        <end position="149"/>
    </location>
</feature>
<name>A0ABV0VL45_9TELE</name>
<keyword evidence="3" id="KW-1185">Reference proteome</keyword>
<accession>A0ABV0VL45</accession>
<keyword evidence="1" id="KW-1133">Transmembrane helix</keyword>